<dbReference type="Proteomes" id="UP000724874">
    <property type="component" value="Unassembled WGS sequence"/>
</dbReference>
<evidence type="ECO:0000313" key="2">
    <source>
        <dbReference type="EMBL" id="KAF8901877.1"/>
    </source>
</evidence>
<dbReference type="PANTHER" id="PTHR45786">
    <property type="entry name" value="DNA BINDING PROTEIN-LIKE"/>
    <property type="match status" value="1"/>
</dbReference>
<proteinExistence type="predicted"/>
<keyword evidence="3" id="KW-1185">Reference proteome</keyword>
<dbReference type="PANTHER" id="PTHR45786:SF74">
    <property type="entry name" value="ATP-DEPENDENT DNA HELICASE"/>
    <property type="match status" value="1"/>
</dbReference>
<reference evidence="2" key="1">
    <citation type="submission" date="2020-11" db="EMBL/GenBank/DDBJ databases">
        <authorList>
            <consortium name="DOE Joint Genome Institute"/>
            <person name="Ahrendt S."/>
            <person name="Riley R."/>
            <person name="Andreopoulos W."/>
            <person name="LaButti K."/>
            <person name="Pangilinan J."/>
            <person name="Ruiz-duenas F.J."/>
            <person name="Barrasa J.M."/>
            <person name="Sanchez-Garcia M."/>
            <person name="Camarero S."/>
            <person name="Miyauchi S."/>
            <person name="Serrano A."/>
            <person name="Linde D."/>
            <person name="Babiker R."/>
            <person name="Drula E."/>
            <person name="Ayuso-Fernandez I."/>
            <person name="Pacheco R."/>
            <person name="Padilla G."/>
            <person name="Ferreira P."/>
            <person name="Barriuso J."/>
            <person name="Kellner H."/>
            <person name="Castanera R."/>
            <person name="Alfaro M."/>
            <person name="Ramirez L."/>
            <person name="Pisabarro A.G."/>
            <person name="Kuo A."/>
            <person name="Tritt A."/>
            <person name="Lipzen A."/>
            <person name="He G."/>
            <person name="Yan M."/>
            <person name="Ng V."/>
            <person name="Cullen D."/>
            <person name="Martin F."/>
            <person name="Rosso M.-N."/>
            <person name="Henrissat B."/>
            <person name="Hibbett D."/>
            <person name="Martinez A.T."/>
            <person name="Grigoriev I.V."/>
        </authorList>
    </citation>
    <scope>NUCLEOTIDE SEQUENCE</scope>
    <source>
        <strain evidence="2">AH 44721</strain>
    </source>
</reference>
<accession>A0A9P5NQ75</accession>
<feature type="compositionally biased region" description="Acidic residues" evidence="1">
    <location>
        <begin position="401"/>
        <end position="413"/>
    </location>
</feature>
<evidence type="ECO:0000256" key="1">
    <source>
        <dbReference type="SAM" id="MobiDB-lite"/>
    </source>
</evidence>
<dbReference type="OrthoDB" id="3366231at2759"/>
<dbReference type="EMBL" id="JADNYJ010000039">
    <property type="protein sequence ID" value="KAF8901877.1"/>
    <property type="molecule type" value="Genomic_DNA"/>
</dbReference>
<feature type="region of interest" description="Disordered" evidence="1">
    <location>
        <begin position="391"/>
        <end position="421"/>
    </location>
</feature>
<evidence type="ECO:0008006" key="4">
    <source>
        <dbReference type="Google" id="ProtNLM"/>
    </source>
</evidence>
<dbReference type="AlphaFoldDB" id="A0A9P5NQ75"/>
<gene>
    <name evidence="2" type="ORF">CPB84DRAFT_908724</name>
</gene>
<evidence type="ECO:0000313" key="3">
    <source>
        <dbReference type="Proteomes" id="UP000724874"/>
    </source>
</evidence>
<name>A0A9P5NQ75_GYMJU</name>
<sequence length="537" mass="60957">MMLNAPDHLYAHWDENNVRVMLTNPVDDVLRSYAVYLQQPPCLLLLSRMVPCSPLPEGLLLQLLIQLSKLQSLFTLQERPLCNLLPCSYLFQFHAHGTCCPNSPTPWSVRSCSPALHRDWAATRSRQDGHRLPQVWRYPLEGRDTLEGLFAEPVIRDMLCEWSCPAPRGTRSTRASSDLLSSQNPLAKNFREDMWKYNRTFAFTSLGVTEDHSINQRRGPPVFRISGELHHSSGALTPAEGRRPRYAQLYIYEPRAALEARASQNRDLNINLIAHLQVMLSENHQYVPVYKHAYEILQAHGDVPDAQVRLRLEPGVDRRRYNLPTADEVAVILPGDGSCGPRDIILRQRGGPLHRISDLHPAYTPLQYPLLFPRGENGWHPQLQLQVLENEGQGGNPHAGEDEEDGEAQLGDEENPRSRRMTLLRHTRIACTIARVNSMLCFEEGDSLHVTLLICMLPLISKGYVGLSSTRHNFGPPDTITLRTRIWQIQTASTFMRSVNVFFFPLPTLVDHGIWVNGSRMRWPLRGIIARLISSSP</sequence>
<protein>
    <recommendedName>
        <fullName evidence="4">Helitron helicase-like domain-containing protein</fullName>
    </recommendedName>
</protein>
<organism evidence="2 3">
    <name type="scientific">Gymnopilus junonius</name>
    <name type="common">Spectacular rustgill mushroom</name>
    <name type="synonym">Gymnopilus spectabilis subsp. junonius</name>
    <dbReference type="NCBI Taxonomy" id="109634"/>
    <lineage>
        <taxon>Eukaryota</taxon>
        <taxon>Fungi</taxon>
        <taxon>Dikarya</taxon>
        <taxon>Basidiomycota</taxon>
        <taxon>Agaricomycotina</taxon>
        <taxon>Agaricomycetes</taxon>
        <taxon>Agaricomycetidae</taxon>
        <taxon>Agaricales</taxon>
        <taxon>Agaricineae</taxon>
        <taxon>Hymenogastraceae</taxon>
        <taxon>Gymnopilus</taxon>
    </lineage>
</organism>
<comment type="caution">
    <text evidence="2">The sequence shown here is derived from an EMBL/GenBank/DDBJ whole genome shotgun (WGS) entry which is preliminary data.</text>
</comment>